<dbReference type="InterPro" id="IPR019533">
    <property type="entry name" value="Peptidase_S26"/>
</dbReference>
<dbReference type="GO" id="GO:0016020">
    <property type="term" value="C:membrane"/>
    <property type="evidence" value="ECO:0007669"/>
    <property type="project" value="UniProtKB-SubCell"/>
</dbReference>
<reference evidence="7" key="2">
    <citation type="submission" date="2021-04" db="EMBL/GenBank/DDBJ databases">
        <title>Brevibacillus composti FJAT-54423, complete genome.</title>
        <authorList>
            <person name="Tang R."/>
        </authorList>
    </citation>
    <scope>NUCLEOTIDE SEQUENCE</scope>
    <source>
        <strain evidence="7">FJAT-54424</strain>
    </source>
</reference>
<keyword evidence="3" id="KW-1133">Transmembrane helix</keyword>
<name>A0A7T5JNW3_9BACL</name>
<keyword evidence="9" id="KW-1185">Reference proteome</keyword>
<dbReference type="Proteomes" id="UP000595847">
    <property type="component" value="Chromosome"/>
</dbReference>
<evidence type="ECO:0000313" key="8">
    <source>
        <dbReference type="Proteomes" id="UP000595847"/>
    </source>
</evidence>
<dbReference type="SUPFAM" id="SSF51306">
    <property type="entry name" value="LexA/Signal peptidase"/>
    <property type="match status" value="1"/>
</dbReference>
<dbReference type="RefSeq" id="WP_198828402.1">
    <property type="nucleotide sequence ID" value="NZ_CP066308.1"/>
</dbReference>
<evidence type="ECO:0000256" key="3">
    <source>
        <dbReference type="ARBA" id="ARBA00022989"/>
    </source>
</evidence>
<dbReference type="PANTHER" id="PTHR10806:SF6">
    <property type="entry name" value="SIGNAL PEPTIDASE COMPLEX CATALYTIC SUBUNIT SEC11"/>
    <property type="match status" value="1"/>
</dbReference>
<dbReference type="EC" id="3.4.21.89" evidence="5"/>
<dbReference type="AlphaFoldDB" id="A0A7T5JNW3"/>
<evidence type="ECO:0000313" key="9">
    <source>
        <dbReference type="Proteomes" id="UP000677234"/>
    </source>
</evidence>
<dbReference type="Proteomes" id="UP000677234">
    <property type="component" value="Chromosome"/>
</dbReference>
<evidence type="ECO:0000256" key="1">
    <source>
        <dbReference type="ARBA" id="ARBA00004370"/>
    </source>
</evidence>
<dbReference type="KEGG" id="bcop:JD108_02275"/>
<dbReference type="EMBL" id="CP066308">
    <property type="protein sequence ID" value="QQE74833.1"/>
    <property type="molecule type" value="Genomic_DNA"/>
</dbReference>
<accession>A0A7T5JNW3</accession>
<dbReference type="InterPro" id="IPR036286">
    <property type="entry name" value="LexA/Signal_pep-like_sf"/>
</dbReference>
<evidence type="ECO:0000256" key="5">
    <source>
        <dbReference type="NCBIfam" id="TIGR02228"/>
    </source>
</evidence>
<sequence>MAFRWGKRLFLVIVCLLVAVNLFFSISSRLNADRMPGAGSWRVLAVLTGSMSPTINAGDMVIVQSYGEKRPAVGEIVTYWQEEGGGSLTTHRIVHQLANGYLQTKGDANLGVDGGWTHPDRLVGTVVARIPYAAAIQEGLQQPLVLLALTVLFLAWPLLAMRGGDRQPQTIQSETIEGEPT</sequence>
<evidence type="ECO:0000313" key="6">
    <source>
        <dbReference type="EMBL" id="QQE74833.1"/>
    </source>
</evidence>
<keyword evidence="4" id="KW-0472">Membrane</keyword>
<protein>
    <recommendedName>
        <fullName evidence="5">Signal peptidase I</fullName>
        <ecNumber evidence="5">3.4.21.89</ecNumber>
    </recommendedName>
</protein>
<gene>
    <name evidence="6" type="ORF">JD108_02275</name>
    <name evidence="7" type="ORF">KDJ56_02275</name>
</gene>
<dbReference type="PANTHER" id="PTHR10806">
    <property type="entry name" value="SIGNAL PEPTIDASE COMPLEX CATALYTIC SUBUNIT SEC11"/>
    <property type="match status" value="1"/>
</dbReference>
<keyword evidence="2" id="KW-0812">Transmembrane</keyword>
<dbReference type="CDD" id="cd06530">
    <property type="entry name" value="S26_SPase_I"/>
    <property type="match status" value="1"/>
</dbReference>
<reference evidence="6 8" key="1">
    <citation type="submission" date="2020-12" db="EMBL/GenBank/DDBJ databases">
        <title>strain FJAT-54423T represents a novel species of the genus Brevibacillus.</title>
        <authorList>
            <person name="Tang R."/>
        </authorList>
    </citation>
    <scope>NUCLEOTIDE SEQUENCE [LARGE SCALE GENOMIC DNA]</scope>
    <source>
        <strain evidence="6 8">FJAT-54423</strain>
    </source>
</reference>
<dbReference type="GO" id="GO:0004252">
    <property type="term" value="F:serine-type endopeptidase activity"/>
    <property type="evidence" value="ECO:0007669"/>
    <property type="project" value="UniProtKB-UniRule"/>
</dbReference>
<dbReference type="GO" id="GO:0009003">
    <property type="term" value="F:signal peptidase activity"/>
    <property type="evidence" value="ECO:0007669"/>
    <property type="project" value="UniProtKB-EC"/>
</dbReference>
<evidence type="ECO:0000313" key="7">
    <source>
        <dbReference type="EMBL" id="QUO41917.1"/>
    </source>
</evidence>
<comment type="subcellular location">
    <subcellularLocation>
        <location evidence="1">Membrane</location>
    </subcellularLocation>
</comment>
<dbReference type="InterPro" id="IPR001733">
    <property type="entry name" value="Peptidase_S26B"/>
</dbReference>
<proteinExistence type="predicted"/>
<keyword evidence="6" id="KW-0378">Hydrolase</keyword>
<dbReference type="GO" id="GO:0006465">
    <property type="term" value="P:signal peptide processing"/>
    <property type="evidence" value="ECO:0007669"/>
    <property type="project" value="UniProtKB-UniRule"/>
</dbReference>
<evidence type="ECO:0000256" key="2">
    <source>
        <dbReference type="ARBA" id="ARBA00022692"/>
    </source>
</evidence>
<evidence type="ECO:0000256" key="4">
    <source>
        <dbReference type="ARBA" id="ARBA00023136"/>
    </source>
</evidence>
<dbReference type="NCBIfam" id="TIGR02228">
    <property type="entry name" value="sigpep_I_arch"/>
    <property type="match status" value="1"/>
</dbReference>
<organism evidence="6 8">
    <name type="scientific">Brevibacillus composti</name>
    <dbReference type="NCBI Taxonomy" id="2796470"/>
    <lineage>
        <taxon>Bacteria</taxon>
        <taxon>Bacillati</taxon>
        <taxon>Bacillota</taxon>
        <taxon>Bacilli</taxon>
        <taxon>Bacillales</taxon>
        <taxon>Paenibacillaceae</taxon>
        <taxon>Brevibacillus</taxon>
    </lineage>
</organism>
<dbReference type="EMBL" id="CP073708">
    <property type="protein sequence ID" value="QUO41917.1"/>
    <property type="molecule type" value="Genomic_DNA"/>
</dbReference>